<sequence>MIFVTPSAIPLPLAPEQITADWLDAALDRSGGRPAVVGAELDHVVAGTTTKVFVRAELEDGDELALCIKSVFDEPRDTVRTYAARLEANFFRDLAPTLDIPLFRTWFAGTDADQGIVVFDDLRETGTRFTEVAETWTADRVAAALESQAAWHAATWDLPQGRFDWLAHGNQILGMAAEQLFSAPHWDAHVPSPDTVEVPDSLADRELMLTTMHRLFALHDTQVHVLSHGDAHVGNTYTDPSGRIGFYDWQSVCTAPALDDVAYFIVGALDVEDRRRHERELLNHYLDALRGAGGPELDRETAWLDHRRQHAHGFFWAVIPTTWQPPSASIPMAERYIAAIADHDTVGLLEDAVR</sequence>
<accession>A0AAD1M4V3</accession>
<dbReference type="AlphaFoldDB" id="A0AAD1M4V3"/>
<keyword evidence="3" id="KW-1185">Reference proteome</keyword>
<dbReference type="InterPro" id="IPR011009">
    <property type="entry name" value="Kinase-like_dom_sf"/>
</dbReference>
<dbReference type="SMART" id="SM00587">
    <property type="entry name" value="CHK"/>
    <property type="match status" value="1"/>
</dbReference>
<proteinExistence type="predicted"/>
<evidence type="ECO:0000259" key="1">
    <source>
        <dbReference type="SMART" id="SM00587"/>
    </source>
</evidence>
<dbReference type="InterPro" id="IPR052961">
    <property type="entry name" value="Oxido-Kinase-like_Enzymes"/>
</dbReference>
<organism evidence="2 3">
    <name type="scientific">Mycolicibacterium moriokaense</name>
    <dbReference type="NCBI Taxonomy" id="39691"/>
    <lineage>
        <taxon>Bacteria</taxon>
        <taxon>Bacillati</taxon>
        <taxon>Actinomycetota</taxon>
        <taxon>Actinomycetes</taxon>
        <taxon>Mycobacteriales</taxon>
        <taxon>Mycobacteriaceae</taxon>
        <taxon>Mycolicibacterium</taxon>
    </lineage>
</organism>
<dbReference type="PANTHER" id="PTHR23020:SF41">
    <property type="entry name" value="AMINOGLYCOSIDE PHOSPHOTRANSFERASE DOMAIN-CONTAINING PROTEIN"/>
    <property type="match status" value="1"/>
</dbReference>
<dbReference type="Pfam" id="PF02958">
    <property type="entry name" value="EcKL"/>
    <property type="match status" value="1"/>
</dbReference>
<dbReference type="KEGG" id="mmor:MMOR_09670"/>
<feature type="domain" description="CHK kinase-like" evidence="1">
    <location>
        <begin position="117"/>
        <end position="295"/>
    </location>
</feature>
<reference evidence="2 3" key="1">
    <citation type="journal article" date="2019" name="Emerg. Microbes Infect.">
        <title>Comprehensive subspecies identification of 175 nontuberculous mycobacteria species based on 7547 genomic profiles.</title>
        <authorList>
            <person name="Matsumoto Y."/>
            <person name="Kinjo T."/>
            <person name="Motooka D."/>
            <person name="Nabeya D."/>
            <person name="Jung N."/>
            <person name="Uechi K."/>
            <person name="Horii T."/>
            <person name="Iida T."/>
            <person name="Fujita J."/>
            <person name="Nakamura S."/>
        </authorList>
    </citation>
    <scope>NUCLEOTIDE SEQUENCE [LARGE SCALE GENOMIC DNA]</scope>
    <source>
        <strain evidence="2 3">JCM 6375</strain>
    </source>
</reference>
<evidence type="ECO:0000313" key="3">
    <source>
        <dbReference type="Proteomes" id="UP000466681"/>
    </source>
</evidence>
<dbReference type="InterPro" id="IPR015897">
    <property type="entry name" value="CHK_kinase-like"/>
</dbReference>
<name>A0AAD1M4V3_9MYCO</name>
<protein>
    <submittedName>
        <fullName evidence="2">Aminoglycoside phosphotransferase</fullName>
    </submittedName>
</protein>
<evidence type="ECO:0000313" key="2">
    <source>
        <dbReference type="EMBL" id="BBX00031.1"/>
    </source>
</evidence>
<dbReference type="EMBL" id="AP022560">
    <property type="protein sequence ID" value="BBX00031.1"/>
    <property type="molecule type" value="Genomic_DNA"/>
</dbReference>
<dbReference type="Gene3D" id="3.90.1200.10">
    <property type="match status" value="1"/>
</dbReference>
<dbReference type="InterPro" id="IPR004119">
    <property type="entry name" value="EcKL"/>
</dbReference>
<gene>
    <name evidence="2" type="ORF">MMOR_09670</name>
</gene>
<dbReference type="PANTHER" id="PTHR23020">
    <property type="entry name" value="UNCHARACTERIZED NUCLEAR HORMONE RECEPTOR-RELATED"/>
    <property type="match status" value="1"/>
</dbReference>
<dbReference type="SUPFAM" id="SSF56112">
    <property type="entry name" value="Protein kinase-like (PK-like)"/>
    <property type="match status" value="1"/>
</dbReference>
<dbReference type="Proteomes" id="UP000466681">
    <property type="component" value="Chromosome"/>
</dbReference>
<dbReference type="RefSeq" id="WP_083156598.1">
    <property type="nucleotide sequence ID" value="NZ_AP022560.1"/>
</dbReference>